<evidence type="ECO:0000256" key="3">
    <source>
        <dbReference type="ARBA" id="ARBA00022782"/>
    </source>
</evidence>
<keyword evidence="4" id="KW-0805">Transcription regulation</keyword>
<reference evidence="13" key="1">
    <citation type="submission" date="2019-04" db="EMBL/GenBank/DDBJ databases">
        <title>Genome assembly of Zosterops borbonicus 15179.</title>
        <authorList>
            <person name="Leroy T."/>
            <person name="Anselmetti Y."/>
            <person name="Tilak M.-K."/>
            <person name="Nabholz B."/>
        </authorList>
    </citation>
    <scope>NUCLEOTIDE SEQUENCE</scope>
    <source>
        <strain evidence="13">HGM_15179</strain>
        <tissue evidence="13">Muscle</tissue>
    </source>
</reference>
<dbReference type="Gene3D" id="3.40.50.1010">
    <property type="entry name" value="5'-nuclease"/>
    <property type="match status" value="1"/>
</dbReference>
<dbReference type="InterPro" id="IPR029060">
    <property type="entry name" value="PIN-like_dom_sf"/>
</dbReference>
<dbReference type="CDD" id="cd18672">
    <property type="entry name" value="PIN_FAM120B-like"/>
    <property type="match status" value="1"/>
</dbReference>
<comment type="caution">
    <text evidence="13">The sequence shown here is derived from an EMBL/GenBank/DDBJ whole genome shotgun (WGS) entry which is preliminary data.</text>
</comment>
<accession>A0A8K1GTX1</accession>
<evidence type="ECO:0000256" key="6">
    <source>
        <dbReference type="ARBA" id="ARBA00023163"/>
    </source>
</evidence>
<dbReference type="GO" id="GO:0035357">
    <property type="term" value="P:peroxisome proliferator activated receptor signaling pathway"/>
    <property type="evidence" value="ECO:0007669"/>
    <property type="project" value="TreeGrafter"/>
</dbReference>
<evidence type="ECO:0000313" key="14">
    <source>
        <dbReference type="Proteomes" id="UP000796761"/>
    </source>
</evidence>
<evidence type="ECO:0000256" key="2">
    <source>
        <dbReference type="ARBA" id="ARBA00009495"/>
    </source>
</evidence>
<dbReference type="AlphaFoldDB" id="A0A8K1GTX1"/>
<feature type="compositionally biased region" description="Basic and acidic residues" evidence="12">
    <location>
        <begin position="860"/>
        <end position="1114"/>
    </location>
</feature>
<dbReference type="OrthoDB" id="25987at2759"/>
<comment type="similarity">
    <text evidence="2">Belongs to the constitutive coactivator of PPAR-gamma family.</text>
</comment>
<keyword evidence="5" id="KW-0010">Activator</keyword>
<evidence type="ECO:0000256" key="12">
    <source>
        <dbReference type="SAM" id="MobiDB-lite"/>
    </source>
</evidence>
<dbReference type="FunFam" id="3.40.50.1010:FF:000013">
    <property type="entry name" value="Constitutive coactivator of peroxisome proliferator-activated receptor gamma"/>
    <property type="match status" value="1"/>
</dbReference>
<gene>
    <name evidence="13" type="ORF">HGM15179_003164</name>
</gene>
<evidence type="ECO:0000256" key="10">
    <source>
        <dbReference type="ARBA" id="ARBA00067859"/>
    </source>
</evidence>
<dbReference type="GO" id="GO:0005634">
    <property type="term" value="C:nucleus"/>
    <property type="evidence" value="ECO:0007669"/>
    <property type="project" value="UniProtKB-SubCell"/>
</dbReference>
<evidence type="ECO:0000256" key="7">
    <source>
        <dbReference type="ARBA" id="ARBA00023242"/>
    </source>
</evidence>
<dbReference type="Proteomes" id="UP000796761">
    <property type="component" value="Unassembled WGS sequence"/>
</dbReference>
<evidence type="ECO:0000256" key="5">
    <source>
        <dbReference type="ARBA" id="ARBA00023159"/>
    </source>
</evidence>
<dbReference type="InterPro" id="IPR026784">
    <property type="entry name" value="Coact_PPARg"/>
</dbReference>
<keyword evidence="3" id="KW-0221">Differentiation</keyword>
<comment type="subcellular location">
    <subcellularLocation>
        <location evidence="1">Nucleus</location>
    </subcellularLocation>
</comment>
<evidence type="ECO:0000256" key="4">
    <source>
        <dbReference type="ARBA" id="ARBA00023015"/>
    </source>
</evidence>
<dbReference type="PANTHER" id="PTHR15976:SF17">
    <property type="entry name" value="CONSTITUTIVE COACTIVATOR OF PEROXISOME PROLIFERATOR-ACTIVATED RECEPTOR GAMMA"/>
    <property type="match status" value="1"/>
</dbReference>
<dbReference type="SUPFAM" id="SSF88723">
    <property type="entry name" value="PIN domain-like"/>
    <property type="match status" value="1"/>
</dbReference>
<proteinExistence type="inferred from homology"/>
<evidence type="ECO:0000313" key="13">
    <source>
        <dbReference type="EMBL" id="TRZ23992.1"/>
    </source>
</evidence>
<comment type="function">
    <text evidence="8">Functions as a transactivator of PPARG and ESR1. Functions in adipogenesis through PPARG activation.</text>
</comment>
<evidence type="ECO:0000256" key="9">
    <source>
        <dbReference type="ARBA" id="ARBA00065429"/>
    </source>
</evidence>
<name>A0A8K1GTX1_9PASS</name>
<keyword evidence="14" id="KW-1185">Reference proteome</keyword>
<feature type="region of interest" description="Disordered" evidence="12">
    <location>
        <begin position="853"/>
        <end position="1131"/>
    </location>
</feature>
<evidence type="ECO:0000256" key="11">
    <source>
        <dbReference type="ARBA" id="ARBA00081567"/>
    </source>
</evidence>
<organism evidence="13 14">
    <name type="scientific">Zosterops borbonicus</name>
    <dbReference type="NCBI Taxonomy" id="364589"/>
    <lineage>
        <taxon>Eukaryota</taxon>
        <taxon>Metazoa</taxon>
        <taxon>Chordata</taxon>
        <taxon>Craniata</taxon>
        <taxon>Vertebrata</taxon>
        <taxon>Euteleostomi</taxon>
        <taxon>Archelosauria</taxon>
        <taxon>Archosauria</taxon>
        <taxon>Dinosauria</taxon>
        <taxon>Saurischia</taxon>
        <taxon>Theropoda</taxon>
        <taxon>Coelurosauria</taxon>
        <taxon>Aves</taxon>
        <taxon>Neognathae</taxon>
        <taxon>Neoaves</taxon>
        <taxon>Telluraves</taxon>
        <taxon>Australaves</taxon>
        <taxon>Passeriformes</taxon>
        <taxon>Sylvioidea</taxon>
        <taxon>Zosteropidae</taxon>
        <taxon>Zosterops</taxon>
    </lineage>
</organism>
<dbReference type="EMBL" id="SWJQ01000056">
    <property type="protein sequence ID" value="TRZ23992.1"/>
    <property type="molecule type" value="Genomic_DNA"/>
</dbReference>
<evidence type="ECO:0000256" key="1">
    <source>
        <dbReference type="ARBA" id="ARBA00004123"/>
    </source>
</evidence>
<sequence>MGSGETAGEPGLRLPRWPQARRRYRGCCEFRRSAMGVKGLQGFVARVCPDACQTVDLREMAEKHRIAHPDAPPVIVVDAMSCVRRWYTPESWVCGGQWREYLAILEDFIKAFMAAGIQLVFYFDGVVEEKKRDEWIKRRVKNTEEIARLFRFIKTHRKQPGREMFVLPSALPTFTRYALKSLGQKTVCTLQEADFEVAAYGLQHNCIGILGQDSDYLIYNTCPYFSIENLHLDRLVTVMYSREVLCRVLGISLTDLPLFACLLGNDIVPESMLEGFWHKCLTTSPRRNSSYNRRTNILLSVANYISKIPCSYSSLKHLEEILPLGSDKTLLYRGVNAYLLPGQQSPWIPPSVTNCQTLLLQQQSALCQDKEIFQLAKEQHIQSENYCIFNILSHGEIECSNSLEDDYDTEIPGQALIYRPARQHIYSILLESGKGGTSPVVKEWFVYFGNPLKQPDLIQPVQPSVTGGTPNLKTLWLAKGPDVEKQRYSTFLACFHLQDEMEELQALEAPVAGFCCLLAYLMMQVSSLSLEDLNAFLALILCLKGKSAAQLTGLQLAQVDSRAVHLGAVLIRGLTTLLMANSACGFPFRMDDLMPWAVFDGKLFQEKYQQSHRGCSMEELLEGNESLYTPFQNLKSLIGKVCLAKNRTIQSRPRGNGFNTVNMYILLILRIRKLTSEEEVEAISPLSVPSSDYPSAYPSDYPCCFRELRDSLEGNAQGSVGAKGHVETPDSNSFAAIMGTYGKITVLPLRNARGLCCCACLQFGRQIIDVLLEVQFFYWLNGELEQIQLELGEDKGVPESTFPSLIHCMNTSPCSSRQDKAESNGVLIPAGASLAFHRNVVRRRLSEREKERKRKRERERKKEKERRGEERRGEERRGEERRGEERRGEERRGEERRGEERRGEERRGEERRGEERRGEERRGEERRGEERRGEERRGEERRGEERRGEERRGEERRGEERRGEERRGEERRGEERRGEERRGEERRGEERRGEERRGEERRGEERRGEERRGEERRGEERRGEERRGEERRGEERRGEERRGEERRGEERRGEERRGEERRGEERRGEERRGEERRGEERRGEERRGEERRGEERRGEERRGEERRGEERQDYKTTFQSLVTSKTSTFAA</sequence>
<dbReference type="PANTHER" id="PTHR15976">
    <property type="entry name" value="CONSTITUTIVE COACTIVATOR OF PEROXISOME PROLIFERATOR-ACTIVATED RECEPTOR GAMMA"/>
    <property type="match status" value="1"/>
</dbReference>
<feature type="compositionally biased region" description="Polar residues" evidence="12">
    <location>
        <begin position="1115"/>
        <end position="1131"/>
    </location>
</feature>
<dbReference type="GO" id="GO:0045444">
    <property type="term" value="P:fat cell differentiation"/>
    <property type="evidence" value="ECO:0007669"/>
    <property type="project" value="TreeGrafter"/>
</dbReference>
<keyword evidence="6" id="KW-0804">Transcription</keyword>
<comment type="subunit">
    <text evidence="9">Interacts with ESR1 and RXRA. Interacts with PPARG; in a ligand-independent manner.</text>
</comment>
<keyword evidence="7" id="KW-0539">Nucleus</keyword>
<evidence type="ECO:0000256" key="8">
    <source>
        <dbReference type="ARBA" id="ARBA00057492"/>
    </source>
</evidence>
<protein>
    <recommendedName>
        <fullName evidence="10">Constitutive coactivator of peroxisome proliferator-activated receptor gamma</fullName>
    </recommendedName>
    <alternativeName>
        <fullName evidence="11">Protein FAM120B</fullName>
    </alternativeName>
</protein>